<feature type="transmembrane region" description="Helical" evidence="6">
    <location>
        <begin position="183"/>
        <end position="202"/>
    </location>
</feature>
<feature type="transmembrane region" description="Helical" evidence="6">
    <location>
        <begin position="367"/>
        <end position="388"/>
    </location>
</feature>
<proteinExistence type="predicted"/>
<feature type="transmembrane region" description="Helical" evidence="6">
    <location>
        <begin position="89"/>
        <end position="111"/>
    </location>
</feature>
<dbReference type="PANTHER" id="PTHR30250">
    <property type="entry name" value="PST FAMILY PREDICTED COLANIC ACID TRANSPORTER"/>
    <property type="match status" value="1"/>
</dbReference>
<dbReference type="Pfam" id="PF01943">
    <property type="entry name" value="Polysacc_synt"/>
    <property type="match status" value="1"/>
</dbReference>
<evidence type="ECO:0000313" key="8">
    <source>
        <dbReference type="Proteomes" id="UP000672027"/>
    </source>
</evidence>
<keyword evidence="4 6" id="KW-1133">Transmembrane helix</keyword>
<feature type="transmembrane region" description="Helical" evidence="6">
    <location>
        <begin position="262"/>
        <end position="286"/>
    </location>
</feature>
<feature type="transmembrane region" description="Helical" evidence="6">
    <location>
        <begin position="394"/>
        <end position="415"/>
    </location>
</feature>
<feature type="transmembrane region" description="Helical" evidence="6">
    <location>
        <begin position="156"/>
        <end position="177"/>
    </location>
</feature>
<keyword evidence="5 6" id="KW-0472">Membrane</keyword>
<feature type="transmembrane region" description="Helical" evidence="6">
    <location>
        <begin position="339"/>
        <end position="360"/>
    </location>
</feature>
<evidence type="ECO:0000256" key="6">
    <source>
        <dbReference type="SAM" id="Phobius"/>
    </source>
</evidence>
<evidence type="ECO:0000256" key="4">
    <source>
        <dbReference type="ARBA" id="ARBA00022989"/>
    </source>
</evidence>
<name>A0ABX7X331_9GAMM</name>
<evidence type="ECO:0000313" key="7">
    <source>
        <dbReference type="EMBL" id="QTR50299.1"/>
    </source>
</evidence>
<accession>A0ABX7X331</accession>
<dbReference type="PANTHER" id="PTHR30250:SF11">
    <property type="entry name" value="O-ANTIGEN TRANSPORTER-RELATED"/>
    <property type="match status" value="1"/>
</dbReference>
<dbReference type="InterPro" id="IPR050833">
    <property type="entry name" value="Poly_Biosynth_Transport"/>
</dbReference>
<dbReference type="InterPro" id="IPR002797">
    <property type="entry name" value="Polysacc_synth"/>
</dbReference>
<reference evidence="7 8" key="1">
    <citation type="submission" date="2021-04" db="EMBL/GenBank/DDBJ databases">
        <title>Genomics, taxonomy and metabolism of representatives of sulfur bacteria of the genus Thiothrix: Thiothrix fructosivorans QT, Thiothrix unzii A1T and three new species, Thiothrix subterranea sp. nov., Thiothrix litoralis sp. nov. and 'Candidatus Thiothrix anitrata' sp. nov.</title>
        <authorList>
            <person name="Ravin N.V."/>
            <person name="Smolyakov D."/>
            <person name="Rudenko T.S."/>
            <person name="Mardanov A.V."/>
            <person name="Beletsky A.V."/>
            <person name="Markov N.D."/>
            <person name="Fomenkov A.I."/>
            <person name="Roberts R.J."/>
            <person name="Karnachuk O.V."/>
            <person name="Novikov A."/>
            <person name="Grabovich M.Y."/>
        </authorList>
    </citation>
    <scope>NUCLEOTIDE SEQUENCE [LARGE SCALE GENOMIC DNA]</scope>
    <source>
        <strain evidence="7 8">A52</strain>
    </source>
</reference>
<gene>
    <name evidence="7" type="ORF">J8380_01560</name>
</gene>
<comment type="subcellular location">
    <subcellularLocation>
        <location evidence="1">Cell membrane</location>
        <topology evidence="1">Multi-pass membrane protein</topology>
    </subcellularLocation>
</comment>
<keyword evidence="2" id="KW-1003">Cell membrane</keyword>
<feature type="transmembrane region" description="Helical" evidence="6">
    <location>
        <begin position="45"/>
        <end position="68"/>
    </location>
</feature>
<evidence type="ECO:0000256" key="3">
    <source>
        <dbReference type="ARBA" id="ARBA00022692"/>
    </source>
</evidence>
<feature type="transmembrane region" description="Helical" evidence="6">
    <location>
        <begin position="298"/>
        <end position="319"/>
    </location>
</feature>
<protein>
    <submittedName>
        <fullName evidence="7">Oligosaccharide flippase family protein</fullName>
    </submittedName>
</protein>
<feature type="transmembrane region" description="Helical" evidence="6">
    <location>
        <begin position="7"/>
        <end position="33"/>
    </location>
</feature>
<feature type="transmembrane region" description="Helical" evidence="6">
    <location>
        <begin position="123"/>
        <end position="144"/>
    </location>
</feature>
<sequence>MNHKSRSVLIIGLLSTIARFVGVGLNFAVAIVLTRNLSMAEAGMVFMLMTLVSGVSLFSRLGVEQWLVRDVARLPPEQKAEQAQHLRDAYRMVLVSSGIFMLGWALLIPLVQQWLFDDLINSTALLLAGSGIITFNLIMMNAAFLKAVQYTSPSILVQNSLPAISYMLLLLVFWQSFSHEQHYLWLYTVSLALAGIVSFYWLRPWWQNLSTPHPLSFSIREVLQQSLPLAPVSFFSFLMLWADTLMTGWLLSNEDVALFTVAARLSFVSLFFLGALDATLYPRLLAIQKHQPARLTRFFWKATLLVAGVLGIVTLGLILMGETLLGIFSPEYRQAAATLALLLVAQLVRALSLTFSFMFIIRAQVRFLNSLLMLALLVNIIANLLLIPRYGIEGAAIATLVANLLMTGAVALLFFHKRLLREPEQAAQGTPC</sequence>
<keyword evidence="8" id="KW-1185">Reference proteome</keyword>
<feature type="transmembrane region" description="Helical" evidence="6">
    <location>
        <begin position="222"/>
        <end position="242"/>
    </location>
</feature>
<dbReference type="EMBL" id="CP072800">
    <property type="protein sequence ID" value="QTR50299.1"/>
    <property type="molecule type" value="Genomic_DNA"/>
</dbReference>
<evidence type="ECO:0000256" key="5">
    <source>
        <dbReference type="ARBA" id="ARBA00023136"/>
    </source>
</evidence>
<evidence type="ECO:0000256" key="1">
    <source>
        <dbReference type="ARBA" id="ARBA00004651"/>
    </source>
</evidence>
<organism evidence="7 8">
    <name type="scientific">Candidatus Thiothrix anitrata</name>
    <dbReference type="NCBI Taxonomy" id="2823902"/>
    <lineage>
        <taxon>Bacteria</taxon>
        <taxon>Pseudomonadati</taxon>
        <taxon>Pseudomonadota</taxon>
        <taxon>Gammaproteobacteria</taxon>
        <taxon>Thiotrichales</taxon>
        <taxon>Thiotrichaceae</taxon>
        <taxon>Thiothrix</taxon>
    </lineage>
</organism>
<dbReference type="RefSeq" id="WP_210227608.1">
    <property type="nucleotide sequence ID" value="NZ_CP072800.1"/>
</dbReference>
<dbReference type="Proteomes" id="UP000672027">
    <property type="component" value="Chromosome"/>
</dbReference>
<evidence type="ECO:0000256" key="2">
    <source>
        <dbReference type="ARBA" id="ARBA00022475"/>
    </source>
</evidence>
<keyword evidence="3 6" id="KW-0812">Transmembrane</keyword>